<accession>A0A7J6G042</accession>
<dbReference type="InterPro" id="IPR015424">
    <property type="entry name" value="PyrdxlP-dep_Trfase"/>
</dbReference>
<keyword evidence="4" id="KW-1185">Reference proteome</keyword>
<dbReference type="EMBL" id="JAATIP010000068">
    <property type="protein sequence ID" value="KAF4379540.1"/>
    <property type="molecule type" value="Genomic_DNA"/>
</dbReference>
<dbReference type="EMBL" id="JAATIQ010000154">
    <property type="protein sequence ID" value="KAF4376346.1"/>
    <property type="molecule type" value="Genomic_DNA"/>
</dbReference>
<dbReference type="Proteomes" id="UP000583929">
    <property type="component" value="Unassembled WGS sequence"/>
</dbReference>
<sequence>MQLFGLVCFRLNPNPDDNSAGYIELLNRRLLHWVNSSGKIYVSHTIVGGIYVLRFSVGMEPLLRKSDMSLPPGNQLKELLHRSNRACTHSSGALLHGGGTMVVASWLKGIGLQNSTRPPTTSIFAYSDRSSTVVHCRERTGERVG</sequence>
<name>A0A7J6G042_CANSA</name>
<protein>
    <submittedName>
        <fullName evidence="1">Uncharacterized protein</fullName>
    </submittedName>
</protein>
<evidence type="ECO:0000313" key="4">
    <source>
        <dbReference type="Proteomes" id="UP000583929"/>
    </source>
</evidence>
<dbReference type="InterPro" id="IPR015422">
    <property type="entry name" value="PyrdxlP-dep_Trfase_small"/>
</dbReference>
<evidence type="ECO:0000313" key="1">
    <source>
        <dbReference type="EMBL" id="KAF4376346.1"/>
    </source>
</evidence>
<reference evidence="3 4" key="1">
    <citation type="journal article" date="2020" name="bioRxiv">
        <title>Sequence and annotation of 42 cannabis genomes reveals extensive copy number variation in cannabinoid synthesis and pathogen resistance genes.</title>
        <authorList>
            <person name="Mckernan K.J."/>
            <person name="Helbert Y."/>
            <person name="Kane L.T."/>
            <person name="Ebling H."/>
            <person name="Zhang L."/>
            <person name="Liu B."/>
            <person name="Eaton Z."/>
            <person name="Mclaughlin S."/>
            <person name="Kingan S."/>
            <person name="Baybayan P."/>
            <person name="Concepcion G."/>
            <person name="Jordan M."/>
            <person name="Riva A."/>
            <person name="Barbazuk W."/>
            <person name="Harkins T."/>
        </authorList>
    </citation>
    <scope>NUCLEOTIDE SEQUENCE [LARGE SCALE GENOMIC DNA]</scope>
    <source>
        <strain evidence="3 4">cv. Jamaican Lion 4</strain>
        <strain evidence="1">Father</strain>
        <strain evidence="2">Mother</strain>
        <tissue evidence="1">Leaf</tissue>
    </source>
</reference>
<organism evidence="1 4">
    <name type="scientific">Cannabis sativa</name>
    <name type="common">Hemp</name>
    <name type="synonym">Marijuana</name>
    <dbReference type="NCBI Taxonomy" id="3483"/>
    <lineage>
        <taxon>Eukaryota</taxon>
        <taxon>Viridiplantae</taxon>
        <taxon>Streptophyta</taxon>
        <taxon>Embryophyta</taxon>
        <taxon>Tracheophyta</taxon>
        <taxon>Spermatophyta</taxon>
        <taxon>Magnoliopsida</taxon>
        <taxon>eudicotyledons</taxon>
        <taxon>Gunneridae</taxon>
        <taxon>Pentapetalae</taxon>
        <taxon>rosids</taxon>
        <taxon>fabids</taxon>
        <taxon>Rosales</taxon>
        <taxon>Cannabaceae</taxon>
        <taxon>Cannabis</taxon>
    </lineage>
</organism>
<dbReference type="AlphaFoldDB" id="A0A7J6G042"/>
<evidence type="ECO:0000313" key="2">
    <source>
        <dbReference type="EMBL" id="KAF4379540.1"/>
    </source>
</evidence>
<evidence type="ECO:0000313" key="3">
    <source>
        <dbReference type="Proteomes" id="UP000525078"/>
    </source>
</evidence>
<dbReference type="SUPFAM" id="SSF53383">
    <property type="entry name" value="PLP-dependent transferases"/>
    <property type="match status" value="1"/>
</dbReference>
<gene>
    <name evidence="2" type="ORF">F8388_023557</name>
    <name evidence="1" type="ORF">G4B88_000034</name>
</gene>
<comment type="caution">
    <text evidence="1">The sequence shown here is derived from an EMBL/GenBank/DDBJ whole genome shotgun (WGS) entry which is preliminary data.</text>
</comment>
<proteinExistence type="predicted"/>
<dbReference type="Proteomes" id="UP000525078">
    <property type="component" value="Unassembled WGS sequence"/>
</dbReference>
<dbReference type="Gene3D" id="3.90.1150.10">
    <property type="entry name" value="Aspartate Aminotransferase, domain 1"/>
    <property type="match status" value="1"/>
</dbReference>